<keyword evidence="3" id="KW-0732">Signal</keyword>
<dbReference type="EMBL" id="VFJC01000017">
    <property type="protein sequence ID" value="KAB5546703.1"/>
    <property type="molecule type" value="Genomic_DNA"/>
</dbReference>
<dbReference type="PANTHER" id="PTHR20914:SF9">
    <property type="entry name" value="COILED, ISOFORM A"/>
    <property type="match status" value="1"/>
</dbReference>
<feature type="signal peptide" evidence="3">
    <location>
        <begin position="1"/>
        <end position="19"/>
    </location>
</feature>
<comment type="subcellular location">
    <subcellularLocation>
        <location evidence="1">Secreted</location>
    </subcellularLocation>
</comment>
<dbReference type="Proteomes" id="UP000327468">
    <property type="component" value="Chromosome 16"/>
</dbReference>
<feature type="domain" description="UPAR/Ly6" evidence="4">
    <location>
        <begin position="112"/>
        <end position="191"/>
    </location>
</feature>
<dbReference type="SMART" id="SM00134">
    <property type="entry name" value="LU"/>
    <property type="match status" value="2"/>
</dbReference>
<sequence length="206" mass="21404">MTSQVTLLLICMLFSKALSLTCHQCLPSTSGTCTSELITCSDQCLSTTTAVYMSGTKVTDVNIKTCGLPELCASGSLNLGTVKVTSNSKCCSTNLCNTETLPALPQQAPNGRMCYACDTNGCSAKVSCEGDEDRCITASVQQGSNTVSMKGCVSKSLCIASGSSSVPGLGISKVQCCEGNLCNGAESFTLSFLLMIVPLLSSILFY</sequence>
<proteinExistence type="predicted"/>
<protein>
    <recommendedName>
        <fullName evidence="4">UPAR/Ly6 domain-containing protein</fullName>
    </recommendedName>
</protein>
<evidence type="ECO:0000256" key="1">
    <source>
        <dbReference type="ARBA" id="ARBA00004613"/>
    </source>
</evidence>
<keyword evidence="6" id="KW-1185">Reference proteome</keyword>
<reference evidence="5 6" key="1">
    <citation type="submission" date="2019-06" db="EMBL/GenBank/DDBJ databases">
        <title>A chromosome-scale genome assembly of the striped catfish, Pangasianodon hypophthalmus.</title>
        <authorList>
            <person name="Wen M."/>
            <person name="Zahm M."/>
            <person name="Roques C."/>
            <person name="Cabau C."/>
            <person name="Klopp C."/>
            <person name="Donnadieu C."/>
            <person name="Jouanno E."/>
            <person name="Avarre J.-C."/>
            <person name="Campet M."/>
            <person name="Ha T.T.T."/>
            <person name="Dugue R."/>
            <person name="Lampietro C."/>
            <person name="Louis A."/>
            <person name="Herpin A."/>
            <person name="Echchiki A."/>
            <person name="Berthelot C."/>
            <person name="Parey E."/>
            <person name="Roest-Crollius H."/>
            <person name="Braasch I."/>
            <person name="Postlethwait J."/>
            <person name="Bobe J."/>
            <person name="Montfort J."/>
            <person name="Bouchez O."/>
            <person name="Begum T."/>
            <person name="Schartl M."/>
            <person name="Guiguen Y."/>
        </authorList>
    </citation>
    <scope>NUCLEOTIDE SEQUENCE [LARGE SCALE GENOMIC DNA]</scope>
    <source>
        <strain evidence="5 6">Indonesia</strain>
        <tissue evidence="5">Blood</tissue>
    </source>
</reference>
<feature type="domain" description="UPAR/Ly6" evidence="4">
    <location>
        <begin position="20"/>
        <end position="107"/>
    </location>
</feature>
<dbReference type="InterPro" id="IPR045860">
    <property type="entry name" value="Snake_toxin-like_sf"/>
</dbReference>
<gene>
    <name evidence="5" type="ORF">PHYPO_G00075050</name>
</gene>
<evidence type="ECO:0000256" key="3">
    <source>
        <dbReference type="SAM" id="SignalP"/>
    </source>
</evidence>
<dbReference type="AlphaFoldDB" id="A0A5N5LWW8"/>
<dbReference type="InterPro" id="IPR050918">
    <property type="entry name" value="CNF-like_PLA2_Inhibitor"/>
</dbReference>
<dbReference type="PANTHER" id="PTHR20914">
    <property type="entry name" value="LY6/PLAUR DOMAIN-CONTAINING PROTEIN 8"/>
    <property type="match status" value="1"/>
</dbReference>
<keyword evidence="2" id="KW-0964">Secreted</keyword>
<dbReference type="InterPro" id="IPR016054">
    <property type="entry name" value="LY6_UPA_recep-like"/>
</dbReference>
<dbReference type="SUPFAM" id="SSF57302">
    <property type="entry name" value="Snake toxin-like"/>
    <property type="match status" value="2"/>
</dbReference>
<feature type="chain" id="PRO_5024466131" description="UPAR/Ly6 domain-containing protein" evidence="3">
    <location>
        <begin position="20"/>
        <end position="206"/>
    </location>
</feature>
<dbReference type="Gene3D" id="2.10.60.10">
    <property type="entry name" value="CD59"/>
    <property type="match status" value="2"/>
</dbReference>
<evidence type="ECO:0000259" key="4">
    <source>
        <dbReference type="SMART" id="SM00134"/>
    </source>
</evidence>
<comment type="caution">
    <text evidence="5">The sequence shown here is derived from an EMBL/GenBank/DDBJ whole genome shotgun (WGS) entry which is preliminary data.</text>
</comment>
<name>A0A5N5LWW8_PANHP</name>
<evidence type="ECO:0000256" key="2">
    <source>
        <dbReference type="ARBA" id="ARBA00022525"/>
    </source>
</evidence>
<evidence type="ECO:0000313" key="6">
    <source>
        <dbReference type="Proteomes" id="UP000327468"/>
    </source>
</evidence>
<dbReference type="GO" id="GO:0005576">
    <property type="term" value="C:extracellular region"/>
    <property type="evidence" value="ECO:0007669"/>
    <property type="project" value="UniProtKB-SubCell"/>
</dbReference>
<dbReference type="Pfam" id="PF00021">
    <property type="entry name" value="UPAR_LY6"/>
    <property type="match status" value="2"/>
</dbReference>
<evidence type="ECO:0000313" key="5">
    <source>
        <dbReference type="EMBL" id="KAB5546703.1"/>
    </source>
</evidence>
<organism evidence="5 6">
    <name type="scientific">Pangasianodon hypophthalmus</name>
    <name type="common">Striped catfish</name>
    <name type="synonym">Helicophagus hypophthalmus</name>
    <dbReference type="NCBI Taxonomy" id="310915"/>
    <lineage>
        <taxon>Eukaryota</taxon>
        <taxon>Metazoa</taxon>
        <taxon>Chordata</taxon>
        <taxon>Craniata</taxon>
        <taxon>Vertebrata</taxon>
        <taxon>Euteleostomi</taxon>
        <taxon>Actinopterygii</taxon>
        <taxon>Neopterygii</taxon>
        <taxon>Teleostei</taxon>
        <taxon>Ostariophysi</taxon>
        <taxon>Siluriformes</taxon>
        <taxon>Pangasiidae</taxon>
        <taxon>Pangasianodon</taxon>
    </lineage>
</organism>
<accession>A0A5N5LWW8</accession>